<gene>
    <name evidence="1" type="primary">WBGene00284345</name>
</gene>
<dbReference type="Proteomes" id="UP000005239">
    <property type="component" value="Unassembled WGS sequence"/>
</dbReference>
<organism evidence="1 2">
    <name type="scientific">Pristionchus pacificus</name>
    <name type="common">Parasitic nematode worm</name>
    <dbReference type="NCBI Taxonomy" id="54126"/>
    <lineage>
        <taxon>Eukaryota</taxon>
        <taxon>Metazoa</taxon>
        <taxon>Ecdysozoa</taxon>
        <taxon>Nematoda</taxon>
        <taxon>Chromadorea</taxon>
        <taxon>Rhabditida</taxon>
        <taxon>Rhabditina</taxon>
        <taxon>Diplogasteromorpha</taxon>
        <taxon>Diplogasteroidea</taxon>
        <taxon>Neodiplogasteridae</taxon>
        <taxon>Pristionchus</taxon>
    </lineage>
</organism>
<keyword evidence="2" id="KW-1185">Reference proteome</keyword>
<name>A0A2A6D328_PRIPA</name>
<dbReference type="EnsemblMetazoa" id="PPA45976.1">
    <property type="protein sequence ID" value="PPA45976.1"/>
    <property type="gene ID" value="WBGene00284345"/>
</dbReference>
<reference evidence="1" key="2">
    <citation type="submission" date="2022-06" db="UniProtKB">
        <authorList>
            <consortium name="EnsemblMetazoa"/>
        </authorList>
    </citation>
    <scope>IDENTIFICATION</scope>
    <source>
        <strain evidence="1">PS312</strain>
    </source>
</reference>
<sequence>MDSVIVNVGKREEYDQNAVAADFFVPASYYDEYEDAIEDVCENRNDNLEHISDDLKFINHGERRICLFIPRTLSDHLSDSRIYQPKITIPGNDDFFDDSLNGHPVSWKYPEFEIAGMVVSDNLKHDRRTSLYRRSIMRRMEEYAWSVIETVDTEIEREQQPIIMELDDLNKTINLNERKISDQVKQHRAAVVNENAEKNSREFNET</sequence>
<proteinExistence type="predicted"/>
<accession>A0A8R1Z4M1</accession>
<accession>A0A2A6D328</accession>
<reference evidence="2" key="1">
    <citation type="journal article" date="2008" name="Nat. Genet.">
        <title>The Pristionchus pacificus genome provides a unique perspective on nematode lifestyle and parasitism.</title>
        <authorList>
            <person name="Dieterich C."/>
            <person name="Clifton S.W."/>
            <person name="Schuster L.N."/>
            <person name="Chinwalla A."/>
            <person name="Delehaunty K."/>
            <person name="Dinkelacker I."/>
            <person name="Fulton L."/>
            <person name="Fulton R."/>
            <person name="Godfrey J."/>
            <person name="Minx P."/>
            <person name="Mitreva M."/>
            <person name="Roeseler W."/>
            <person name="Tian H."/>
            <person name="Witte H."/>
            <person name="Yang S.P."/>
            <person name="Wilson R.K."/>
            <person name="Sommer R.J."/>
        </authorList>
    </citation>
    <scope>NUCLEOTIDE SEQUENCE [LARGE SCALE GENOMIC DNA]</scope>
    <source>
        <strain evidence="2">PS312</strain>
    </source>
</reference>
<evidence type="ECO:0000313" key="2">
    <source>
        <dbReference type="Proteomes" id="UP000005239"/>
    </source>
</evidence>
<protein>
    <submittedName>
        <fullName evidence="1">Uncharacterized protein</fullName>
    </submittedName>
</protein>
<dbReference type="AlphaFoldDB" id="A0A2A6D328"/>
<evidence type="ECO:0000313" key="1">
    <source>
        <dbReference type="EnsemblMetazoa" id="PPA45976.1"/>
    </source>
</evidence>